<reference evidence="5 6" key="1">
    <citation type="submission" date="2017-08" db="EMBL/GenBank/DDBJ databases">
        <title>Complete Genome Sequence of Bacillus kochii Oregon-R-modENCODE STRAIN BDGP4, isolated from Drosophila melanogaster gut.</title>
        <authorList>
            <person name="Wan K.H."/>
            <person name="Yu C."/>
            <person name="Park S."/>
            <person name="Hammonds A.S."/>
            <person name="Booth B.W."/>
            <person name="Celniker S.E."/>
        </authorList>
    </citation>
    <scope>NUCLEOTIDE SEQUENCE [LARGE SCALE GENOMIC DNA]</scope>
    <source>
        <strain evidence="5 6">BDGP4</strain>
    </source>
</reference>
<gene>
    <name evidence="5" type="ORF">CKF48_06020</name>
</gene>
<evidence type="ECO:0000256" key="2">
    <source>
        <dbReference type="SAM" id="Phobius"/>
    </source>
</evidence>
<evidence type="ECO:0000259" key="4">
    <source>
        <dbReference type="PROSITE" id="PS51272"/>
    </source>
</evidence>
<organism evidence="5 6">
    <name type="scientific">Cytobacillus kochii</name>
    <dbReference type="NCBI Taxonomy" id="859143"/>
    <lineage>
        <taxon>Bacteria</taxon>
        <taxon>Bacillati</taxon>
        <taxon>Bacillota</taxon>
        <taxon>Bacilli</taxon>
        <taxon>Bacillales</taxon>
        <taxon>Bacillaceae</taxon>
        <taxon>Cytobacillus</taxon>
    </lineage>
</organism>
<dbReference type="AlphaFoldDB" id="A0A248TFM5"/>
<dbReference type="OrthoDB" id="2731768at2"/>
<evidence type="ECO:0000256" key="1">
    <source>
        <dbReference type="ARBA" id="ARBA00022729"/>
    </source>
</evidence>
<name>A0A248TFM5_9BACI</name>
<dbReference type="InterPro" id="IPR001119">
    <property type="entry name" value="SLH_dom"/>
</dbReference>
<dbReference type="Proteomes" id="UP000215137">
    <property type="component" value="Chromosome"/>
</dbReference>
<protein>
    <recommendedName>
        <fullName evidence="4">SLH domain-containing protein</fullName>
    </recommendedName>
</protein>
<proteinExistence type="predicted"/>
<keyword evidence="1 3" id="KW-0732">Signal</keyword>
<keyword evidence="6" id="KW-1185">Reference proteome</keyword>
<keyword evidence="2" id="KW-0812">Transmembrane</keyword>
<dbReference type="PROSITE" id="PS51272">
    <property type="entry name" value="SLH"/>
    <property type="match status" value="1"/>
</dbReference>
<feature type="domain" description="SLH" evidence="4">
    <location>
        <begin position="26"/>
        <end position="90"/>
    </location>
</feature>
<sequence>MWKKIVSICAVLFILITSQAHAHVMNADNAYNDLNYTEAKGEILFITALGMTNSQDETATFRPNDSLTMEELAEFVAAYYHLEGENTAQQVVEKGWISSLKGNATFADVNEAFFAGELAIENGSEGLTREAFAMFISEHGSSLIEEAGFTEGPVGQVEAVEQKEISVDGKDTHQYQIQIGDETIILAAHPYVDAPSVDPTVWEGMYVTTSLLMEDPHDNGEEVAQFLSISEEQLVQEQVVEEETSSIDEESKKEKAEVVEEEKGNHYANWLFIGLVAVVVLIVVGLYMKKRK</sequence>
<evidence type="ECO:0000256" key="3">
    <source>
        <dbReference type="SAM" id="SignalP"/>
    </source>
</evidence>
<dbReference type="EMBL" id="CP022983">
    <property type="protein sequence ID" value="ASV66922.1"/>
    <property type="molecule type" value="Genomic_DNA"/>
</dbReference>
<keyword evidence="2" id="KW-0472">Membrane</keyword>
<feature type="signal peptide" evidence="3">
    <location>
        <begin position="1"/>
        <end position="22"/>
    </location>
</feature>
<accession>A0A248TFM5</accession>
<dbReference type="KEGG" id="bko:CKF48_06020"/>
<feature type="transmembrane region" description="Helical" evidence="2">
    <location>
        <begin position="267"/>
        <end position="288"/>
    </location>
</feature>
<feature type="chain" id="PRO_5012715793" description="SLH domain-containing protein" evidence="3">
    <location>
        <begin position="23"/>
        <end position="292"/>
    </location>
</feature>
<dbReference type="RefSeq" id="WP_095370497.1">
    <property type="nucleotide sequence ID" value="NZ_CP022983.1"/>
</dbReference>
<keyword evidence="2" id="KW-1133">Transmembrane helix</keyword>
<evidence type="ECO:0000313" key="5">
    <source>
        <dbReference type="EMBL" id="ASV66922.1"/>
    </source>
</evidence>
<evidence type="ECO:0000313" key="6">
    <source>
        <dbReference type="Proteomes" id="UP000215137"/>
    </source>
</evidence>